<sequence length="182" mass="19950">MQQAEPAQHPVSCFQPQRVFNGDPIVPSITQEATCCHLSPSCFTLQLWELDSILLHTTTYLSRFADDTKLSGVVDTPGGLDAIQRDLDKLKEWVHGNLMRSNKTKCKVLHLGQVNPCSQSRLGDEQMESSPPEDLGVQVGVRLDMTQQRALSAQRAKHVLGCIQSPVGSRGGRGFCPSALLL</sequence>
<protein>
    <recommendedName>
        <fullName evidence="3">Rna-directed dna polymerase from mobile element jockey-like</fullName>
    </recommendedName>
</protein>
<comment type="caution">
    <text evidence="1">The sequence shown here is derived from an EMBL/GenBank/DDBJ whole genome shotgun (WGS) entry which is preliminary data.</text>
</comment>
<gene>
    <name evidence="1" type="ORF">HGM15179_010602</name>
</gene>
<evidence type="ECO:0000313" key="2">
    <source>
        <dbReference type="Proteomes" id="UP000796761"/>
    </source>
</evidence>
<proteinExistence type="predicted"/>
<evidence type="ECO:0000313" key="1">
    <source>
        <dbReference type="EMBL" id="TRZ16549.1"/>
    </source>
</evidence>
<dbReference type="Proteomes" id="UP000796761">
    <property type="component" value="Unassembled WGS sequence"/>
</dbReference>
<dbReference type="OrthoDB" id="8939918at2759"/>
<keyword evidence="2" id="KW-1185">Reference proteome</keyword>
<reference evidence="1" key="1">
    <citation type="submission" date="2019-04" db="EMBL/GenBank/DDBJ databases">
        <title>Genome assembly of Zosterops borbonicus 15179.</title>
        <authorList>
            <person name="Leroy T."/>
            <person name="Anselmetti Y."/>
            <person name="Tilak M.-K."/>
            <person name="Nabholz B."/>
        </authorList>
    </citation>
    <scope>NUCLEOTIDE SEQUENCE</scope>
    <source>
        <strain evidence="1">HGM_15179</strain>
        <tissue evidence="1">Muscle</tissue>
    </source>
</reference>
<dbReference type="AlphaFoldDB" id="A0A8K1LJS3"/>
<evidence type="ECO:0008006" key="3">
    <source>
        <dbReference type="Google" id="ProtNLM"/>
    </source>
</evidence>
<accession>A0A8K1LJS3</accession>
<name>A0A8K1LJS3_9PASS</name>
<dbReference type="EMBL" id="SWJQ01000309">
    <property type="protein sequence ID" value="TRZ16549.1"/>
    <property type="molecule type" value="Genomic_DNA"/>
</dbReference>
<dbReference type="PANTHER" id="PTHR33332">
    <property type="entry name" value="REVERSE TRANSCRIPTASE DOMAIN-CONTAINING PROTEIN"/>
    <property type="match status" value="1"/>
</dbReference>
<organism evidence="1 2">
    <name type="scientific">Zosterops borbonicus</name>
    <dbReference type="NCBI Taxonomy" id="364589"/>
    <lineage>
        <taxon>Eukaryota</taxon>
        <taxon>Metazoa</taxon>
        <taxon>Chordata</taxon>
        <taxon>Craniata</taxon>
        <taxon>Vertebrata</taxon>
        <taxon>Euteleostomi</taxon>
        <taxon>Archelosauria</taxon>
        <taxon>Archosauria</taxon>
        <taxon>Dinosauria</taxon>
        <taxon>Saurischia</taxon>
        <taxon>Theropoda</taxon>
        <taxon>Coelurosauria</taxon>
        <taxon>Aves</taxon>
        <taxon>Neognathae</taxon>
        <taxon>Neoaves</taxon>
        <taxon>Telluraves</taxon>
        <taxon>Australaves</taxon>
        <taxon>Passeriformes</taxon>
        <taxon>Sylvioidea</taxon>
        <taxon>Zosteropidae</taxon>
        <taxon>Zosterops</taxon>
    </lineage>
</organism>